<dbReference type="InterPro" id="IPR029058">
    <property type="entry name" value="AB_hydrolase_fold"/>
</dbReference>
<name>A0A0D4BX57_9MICC</name>
<dbReference type="PRINTS" id="PR00793">
    <property type="entry name" value="PROAMNOPTASE"/>
</dbReference>
<accession>A0A0D4BX57</accession>
<evidence type="ECO:0000256" key="1">
    <source>
        <dbReference type="ARBA" id="ARBA00010088"/>
    </source>
</evidence>
<dbReference type="EMBL" id="CP011005">
    <property type="protein sequence ID" value="AJT40696.1"/>
    <property type="molecule type" value="Genomic_DNA"/>
</dbReference>
<dbReference type="InterPro" id="IPR050266">
    <property type="entry name" value="AB_hydrolase_sf"/>
</dbReference>
<gene>
    <name evidence="4" type="ORF">UM93_02680</name>
</gene>
<dbReference type="HOGENOM" id="CLU_020336_50_0_11"/>
<evidence type="ECO:0000313" key="4">
    <source>
        <dbReference type="EMBL" id="AJT40696.1"/>
    </source>
</evidence>
<evidence type="ECO:0000313" key="5">
    <source>
        <dbReference type="Proteomes" id="UP000061839"/>
    </source>
</evidence>
<dbReference type="STRING" id="1618207.UM93_02680"/>
<dbReference type="PANTHER" id="PTHR43798:SF33">
    <property type="entry name" value="HYDROLASE, PUTATIVE (AFU_ORTHOLOGUE AFUA_2G14860)-RELATED"/>
    <property type="match status" value="1"/>
</dbReference>
<dbReference type="Pfam" id="PF00561">
    <property type="entry name" value="Abhydrolase_1"/>
    <property type="match status" value="1"/>
</dbReference>
<dbReference type="PATRIC" id="fig|1618207.4.peg.547"/>
<proteinExistence type="inferred from homology"/>
<dbReference type="InterPro" id="IPR000073">
    <property type="entry name" value="AB_hydrolase_1"/>
</dbReference>
<feature type="domain" description="AB hydrolase-1" evidence="3">
    <location>
        <begin position="25"/>
        <end position="260"/>
    </location>
</feature>
<keyword evidence="5" id="KW-1185">Reference proteome</keyword>
<dbReference type="GO" id="GO:0004177">
    <property type="term" value="F:aminopeptidase activity"/>
    <property type="evidence" value="ECO:0007669"/>
    <property type="project" value="UniProtKB-EC"/>
</dbReference>
<dbReference type="SUPFAM" id="SSF53474">
    <property type="entry name" value="alpha/beta-Hydrolases"/>
    <property type="match status" value="1"/>
</dbReference>
<keyword evidence="2" id="KW-0378">Hydrolase</keyword>
<dbReference type="OrthoDB" id="63519at2"/>
<dbReference type="KEGG" id="ari:UM93_02680"/>
<dbReference type="PANTHER" id="PTHR43798">
    <property type="entry name" value="MONOACYLGLYCEROL LIPASE"/>
    <property type="match status" value="1"/>
</dbReference>
<dbReference type="GO" id="GO:0006508">
    <property type="term" value="P:proteolysis"/>
    <property type="evidence" value="ECO:0007669"/>
    <property type="project" value="InterPro"/>
</dbReference>
<reference evidence="4 5" key="1">
    <citation type="journal article" date="2015" name="Genome Announc.">
        <title>Complete Genome Sequencing of Protease-Producing Novel Arthrobacter sp. Strain IHBB 11108 Using PacBio Single-Molecule Real-Time Sequencing Technology.</title>
        <authorList>
            <person name="Kiran S."/>
            <person name="Swarnkar M.K."/>
            <person name="Pal M."/>
            <person name="Thakur R."/>
            <person name="Tewari R."/>
            <person name="Singh A.K."/>
            <person name="Gulati A."/>
        </authorList>
    </citation>
    <scope>NUCLEOTIDE SEQUENCE [LARGE SCALE GENOMIC DNA]</scope>
    <source>
        <strain evidence="4 5">IHBB 11108</strain>
    </source>
</reference>
<evidence type="ECO:0000256" key="2">
    <source>
        <dbReference type="ARBA" id="ARBA00022801"/>
    </source>
</evidence>
<dbReference type="AlphaFoldDB" id="A0A0D4BX57"/>
<organism evidence="4 5">
    <name type="scientific">Psychromicrobium lacuslunae</name>
    <dbReference type="NCBI Taxonomy" id="1618207"/>
    <lineage>
        <taxon>Bacteria</taxon>
        <taxon>Bacillati</taxon>
        <taxon>Actinomycetota</taxon>
        <taxon>Actinomycetes</taxon>
        <taxon>Micrococcales</taxon>
        <taxon>Micrococcaceae</taxon>
        <taxon>Psychromicrobium</taxon>
    </lineage>
</organism>
<protein>
    <recommendedName>
        <fullName evidence="3">AB hydrolase-1 domain-containing protein</fullName>
    </recommendedName>
</protein>
<sequence length="282" mass="31835">MELITMDDGCRLAVRTYGESTDRAAIVLIHGGPGMWDYFDELAIELSRYAKVYTYDQRGCGESDHTPPYTMARFDQDLEALREWSGEGQITVIGHSFGAYLALAYASGHPQQTASLNYLSGLGVGEWRTEFQQAVRERHSVSDWQRLQLLGAMQQRTSQQERQFRRLSWQTDYGDPEVGRRLAARDAAELRPLNYALHREIWAECRSWESGYLAELAASVRVPNHLIHGSEDPRPYRAVERLAALTPNSEFTLLPGLGHLPWRENLGATVAAFNLPVSQAAH</sequence>
<dbReference type="Proteomes" id="UP000061839">
    <property type="component" value="Chromosome"/>
</dbReference>
<evidence type="ECO:0000259" key="3">
    <source>
        <dbReference type="Pfam" id="PF00561"/>
    </source>
</evidence>
<dbReference type="RefSeq" id="WP_045073498.1">
    <property type="nucleotide sequence ID" value="NZ_CP011005.1"/>
</dbReference>
<dbReference type="GO" id="GO:0016020">
    <property type="term" value="C:membrane"/>
    <property type="evidence" value="ECO:0007669"/>
    <property type="project" value="TreeGrafter"/>
</dbReference>
<comment type="similarity">
    <text evidence="1">Belongs to the peptidase S33 family.</text>
</comment>
<dbReference type="Gene3D" id="3.40.50.1820">
    <property type="entry name" value="alpha/beta hydrolase"/>
    <property type="match status" value="1"/>
</dbReference>
<dbReference type="InterPro" id="IPR002410">
    <property type="entry name" value="Peptidase_S33"/>
</dbReference>